<sequence length="559" mass="62557">MHKKKSTRVMPPKSRAHQGDASATKAQHPHQILPQSVRHTNDINVLREEFRSCLTDIKSLKQHLREKQVLIEKNSEKLLRLQDVDPETRKATLRTEMVRLAKQIETGRANINRLLAELEWRNKDSEGHGEADSSANTSMSDKAGNHVLRDLDMLRAVRSLLAAQKEKDYYAKKKAIFEDSLAKGAEVHHQDIQRKNQDYAAAHKNIENLRKQRDDNIEVIAKLQEELVQAGVAPAELQKMYKDIGMPVMDICEDNNDKKTPEQSIAGEGTPTIKQNVSELIQKANKQYKADMLSISAVTAQSAALKEASLTRTPQQVSPYEGSVVTRQPAHVPSKETSPVAKASNAQSSTNSASTTLKEIAKKTDTQATDSRDRSSFDRAAKNQPLEPLEHDADIAYSPDRRLRAVVFDPPLPLNGLDTPPRQTTLPPSRGGVGGTAIVETPSAIDHVELAEGYSAYISQVSPGKGDEYDVADIHLRKEDIEKAVIEDEIRKEVSRRIDTAKSRQAGDNYDEIYKDDFDHFSDDIDEKIMDTLNSTARQHQSMLPEPIERNPDDFDFFA</sequence>
<name>A0A132P0V8_GIAIN</name>
<proteinExistence type="predicted"/>
<feature type="region of interest" description="Disordered" evidence="2">
    <location>
        <begin position="310"/>
        <end position="396"/>
    </location>
</feature>
<evidence type="ECO:0000313" key="3">
    <source>
        <dbReference type="EMBL" id="KWX15955.1"/>
    </source>
</evidence>
<organism evidence="3 4">
    <name type="scientific">Giardia duodenalis assemblage B</name>
    <dbReference type="NCBI Taxonomy" id="1394984"/>
    <lineage>
        <taxon>Eukaryota</taxon>
        <taxon>Metamonada</taxon>
        <taxon>Diplomonadida</taxon>
        <taxon>Hexamitidae</taxon>
        <taxon>Giardiinae</taxon>
        <taxon>Giardia</taxon>
    </lineage>
</organism>
<dbReference type="EMBL" id="JXTI01000001">
    <property type="protein sequence ID" value="KWX15955.1"/>
    <property type="molecule type" value="Genomic_DNA"/>
</dbReference>
<feature type="compositionally biased region" description="Basic and acidic residues" evidence="2">
    <location>
        <begin position="359"/>
        <end position="381"/>
    </location>
</feature>
<feature type="region of interest" description="Disordered" evidence="2">
    <location>
        <begin position="537"/>
        <end position="559"/>
    </location>
</feature>
<feature type="coiled-coil region" evidence="1">
    <location>
        <begin position="192"/>
        <end position="226"/>
    </location>
</feature>
<accession>A0A132P0V8</accession>
<dbReference type="Proteomes" id="UP000070089">
    <property type="component" value="Unassembled WGS sequence"/>
</dbReference>
<dbReference type="AlphaFoldDB" id="A0A132P0V8"/>
<reference evidence="3 4" key="1">
    <citation type="journal article" date="2015" name="Mol. Biochem. Parasitol.">
        <title>Identification of polymorphic genes for use in assemblage B genotyping assays through comparative genomics of multiple assemblage B Giardia duodenalis isolates.</title>
        <authorList>
            <person name="Wielinga C."/>
            <person name="Thompson R.C."/>
            <person name="Monis P."/>
            <person name="Ryan U."/>
        </authorList>
    </citation>
    <scope>NUCLEOTIDE SEQUENCE [LARGE SCALE GENOMIC DNA]</scope>
    <source>
        <strain evidence="3 4">BAH15c1</strain>
    </source>
</reference>
<gene>
    <name evidence="3" type="ORF">QR46_0096</name>
</gene>
<comment type="caution">
    <text evidence="3">The sequence shown here is derived from an EMBL/GenBank/DDBJ whole genome shotgun (WGS) entry which is preliminary data.</text>
</comment>
<feature type="region of interest" description="Disordered" evidence="2">
    <location>
        <begin position="1"/>
        <end position="30"/>
    </location>
</feature>
<dbReference type="VEuPathDB" id="GiardiaDB:QR46_0096"/>
<protein>
    <submittedName>
        <fullName evidence="3">Uncharacterized protein</fullName>
    </submittedName>
</protein>
<evidence type="ECO:0000256" key="2">
    <source>
        <dbReference type="SAM" id="MobiDB-lite"/>
    </source>
</evidence>
<evidence type="ECO:0000313" key="4">
    <source>
        <dbReference type="Proteomes" id="UP000070089"/>
    </source>
</evidence>
<keyword evidence="1" id="KW-0175">Coiled coil</keyword>
<evidence type="ECO:0000256" key="1">
    <source>
        <dbReference type="SAM" id="Coils"/>
    </source>
</evidence>
<dbReference type="OrthoDB" id="10254637at2759"/>
<feature type="compositionally biased region" description="Low complexity" evidence="2">
    <location>
        <begin position="343"/>
        <end position="356"/>
    </location>
</feature>